<evidence type="ECO:0000256" key="6">
    <source>
        <dbReference type="ARBA" id="ARBA00023180"/>
    </source>
</evidence>
<evidence type="ECO:0000256" key="7">
    <source>
        <dbReference type="RuleBase" id="RU361156"/>
    </source>
</evidence>
<organism evidence="8 9">
    <name type="scientific">Rhynchophorus ferrugineus</name>
    <name type="common">Red palm weevil</name>
    <name type="synonym">Curculio ferrugineus</name>
    <dbReference type="NCBI Taxonomy" id="354439"/>
    <lineage>
        <taxon>Eukaryota</taxon>
        <taxon>Metazoa</taxon>
        <taxon>Ecdysozoa</taxon>
        <taxon>Arthropoda</taxon>
        <taxon>Hexapoda</taxon>
        <taxon>Insecta</taxon>
        <taxon>Pterygota</taxon>
        <taxon>Neoptera</taxon>
        <taxon>Endopterygota</taxon>
        <taxon>Coleoptera</taxon>
        <taxon>Polyphaga</taxon>
        <taxon>Cucujiformia</taxon>
        <taxon>Curculionidae</taxon>
        <taxon>Dryophthorinae</taxon>
        <taxon>Rhynchophorus</taxon>
    </lineage>
</organism>
<dbReference type="PROSITE" id="PS00131">
    <property type="entry name" value="CARBOXYPEPT_SER_SER"/>
    <property type="match status" value="1"/>
</dbReference>
<keyword evidence="4" id="KW-0732">Signal</keyword>
<dbReference type="GO" id="GO:0006508">
    <property type="term" value="P:proteolysis"/>
    <property type="evidence" value="ECO:0007669"/>
    <property type="project" value="UniProtKB-KW"/>
</dbReference>
<evidence type="ECO:0000313" key="9">
    <source>
        <dbReference type="Proteomes" id="UP000625711"/>
    </source>
</evidence>
<evidence type="ECO:0000256" key="2">
    <source>
        <dbReference type="ARBA" id="ARBA00022645"/>
    </source>
</evidence>
<dbReference type="EMBL" id="JAACXV010000001">
    <property type="protein sequence ID" value="KAF7288076.1"/>
    <property type="molecule type" value="Genomic_DNA"/>
</dbReference>
<dbReference type="InterPro" id="IPR033124">
    <property type="entry name" value="Ser_caboxypep_his_AS"/>
</dbReference>
<evidence type="ECO:0000256" key="3">
    <source>
        <dbReference type="ARBA" id="ARBA00022670"/>
    </source>
</evidence>
<dbReference type="OrthoDB" id="443318at2759"/>
<keyword evidence="6" id="KW-0325">Glycoprotein</keyword>
<dbReference type="PROSITE" id="PS00560">
    <property type="entry name" value="CARBOXYPEPT_SER_HIS"/>
    <property type="match status" value="1"/>
</dbReference>
<comment type="caution">
    <text evidence="8">The sequence shown here is derived from an EMBL/GenBank/DDBJ whole genome shotgun (WGS) entry which is preliminary data.</text>
</comment>
<comment type="similarity">
    <text evidence="1 7">Belongs to the peptidase S10 family.</text>
</comment>
<dbReference type="GO" id="GO:0004185">
    <property type="term" value="F:serine-type carboxypeptidase activity"/>
    <property type="evidence" value="ECO:0007669"/>
    <property type="project" value="UniProtKB-UniRule"/>
</dbReference>
<reference evidence="8" key="1">
    <citation type="submission" date="2020-08" db="EMBL/GenBank/DDBJ databases">
        <title>Genome sequencing and assembly of the red palm weevil Rhynchophorus ferrugineus.</title>
        <authorList>
            <person name="Dias G.B."/>
            <person name="Bergman C.M."/>
            <person name="Manee M."/>
        </authorList>
    </citation>
    <scope>NUCLEOTIDE SEQUENCE</scope>
    <source>
        <strain evidence="8">AA-2017</strain>
        <tissue evidence="8">Whole larva</tissue>
    </source>
</reference>
<dbReference type="InterPro" id="IPR029058">
    <property type="entry name" value="AB_hydrolase_fold"/>
</dbReference>
<dbReference type="Gene3D" id="3.40.50.12670">
    <property type="match status" value="1"/>
</dbReference>
<dbReference type="PANTHER" id="PTHR11802:SF472">
    <property type="entry name" value="SERINE CARBOXYPEPTIDASE CPVL-RELATED"/>
    <property type="match status" value="1"/>
</dbReference>
<dbReference type="InterPro" id="IPR018202">
    <property type="entry name" value="Ser_caboxypep_ser_AS"/>
</dbReference>
<dbReference type="Pfam" id="PF00450">
    <property type="entry name" value="Peptidase_S10"/>
    <property type="match status" value="2"/>
</dbReference>
<accession>A0A834MMC1</accession>
<keyword evidence="9" id="KW-1185">Reference proteome</keyword>
<keyword evidence="3 7" id="KW-0645">Protease</keyword>
<dbReference type="Gene3D" id="3.40.50.1820">
    <property type="entry name" value="alpha/beta hydrolase"/>
    <property type="match status" value="1"/>
</dbReference>
<gene>
    <name evidence="8" type="ORF">GWI33_000129</name>
</gene>
<evidence type="ECO:0000313" key="8">
    <source>
        <dbReference type="EMBL" id="KAF7288076.1"/>
    </source>
</evidence>
<evidence type="ECO:0000256" key="5">
    <source>
        <dbReference type="ARBA" id="ARBA00022801"/>
    </source>
</evidence>
<dbReference type="Proteomes" id="UP000625711">
    <property type="component" value="Unassembled WGS sequence"/>
</dbReference>
<dbReference type="InterPro" id="IPR001563">
    <property type="entry name" value="Peptidase_S10"/>
</dbReference>
<dbReference type="PANTHER" id="PTHR11802">
    <property type="entry name" value="SERINE PROTEASE FAMILY S10 SERINE CARBOXYPEPTIDASE"/>
    <property type="match status" value="1"/>
</dbReference>
<keyword evidence="5 7" id="KW-0378">Hydrolase</keyword>
<dbReference type="PRINTS" id="PR00724">
    <property type="entry name" value="CRBOXYPTASEC"/>
</dbReference>
<dbReference type="AlphaFoldDB" id="A0A834MMC1"/>
<evidence type="ECO:0000256" key="1">
    <source>
        <dbReference type="ARBA" id="ARBA00009431"/>
    </source>
</evidence>
<evidence type="ECO:0000256" key="4">
    <source>
        <dbReference type="ARBA" id="ARBA00022729"/>
    </source>
</evidence>
<sequence length="399" mass="45929">MNLFYTSILCCIIYQIDDTIQSPHSDSDPLILTPLIENHQFKKALQLSKVKLPNYPKLVSYSGYFTVDKYFGSNLFFWFFPTEQNFNKDPLILWLQVTNEGKLERRNISWTKNHSILYIDQPVGTGFSFTHDGYAENQTIISKHLCSALTQFFKLFPEIQKNSFFIAGESYAGKYIPALGYAIKQNEICTHINLQGLIIGNGLIDPENQMKIFKKRKFMLASNLMDQFAIGYTEKSIILNTTGLLSPYNYLLVNNTNETWTNFINNDGIKRKIHVGGIKFDINKKTVEKKLWLDIPHSQANILAQLLSYYRILLYSGQDDILVGYPSTINFISKLNFTGANDYNKSVRRIWIINQEISGYIRSGGNLTEVLVRNAGHMVPLDQPKWCYNLISNFIRQSL</sequence>
<dbReference type="EC" id="3.4.16.-" evidence="7"/>
<name>A0A834MMC1_RHYFE</name>
<dbReference type="SUPFAM" id="SSF53474">
    <property type="entry name" value="alpha/beta-Hydrolases"/>
    <property type="match status" value="1"/>
</dbReference>
<keyword evidence="2 7" id="KW-0121">Carboxypeptidase</keyword>
<proteinExistence type="inferred from homology"/>
<protein>
    <recommendedName>
        <fullName evidence="7">Carboxypeptidase</fullName>
        <ecNumber evidence="7">3.4.16.-</ecNumber>
    </recommendedName>
</protein>